<evidence type="ECO:0000313" key="5">
    <source>
        <dbReference type="EMBL" id="OAY65333.1"/>
    </source>
</evidence>
<keyword evidence="7" id="KW-1185">Reference proteome</keyword>
<evidence type="ECO:0000256" key="2">
    <source>
        <dbReference type="ARBA" id="ARBA00022737"/>
    </source>
</evidence>
<organism evidence="5 6">
    <name type="scientific">Ananas comosus</name>
    <name type="common">Pineapple</name>
    <name type="synonym">Ananas ananas</name>
    <dbReference type="NCBI Taxonomy" id="4615"/>
    <lineage>
        <taxon>Eukaryota</taxon>
        <taxon>Viridiplantae</taxon>
        <taxon>Streptophyta</taxon>
        <taxon>Embryophyta</taxon>
        <taxon>Tracheophyta</taxon>
        <taxon>Spermatophyta</taxon>
        <taxon>Magnoliopsida</taxon>
        <taxon>Liliopsida</taxon>
        <taxon>Poales</taxon>
        <taxon>Bromeliaceae</taxon>
        <taxon>Bromelioideae</taxon>
        <taxon>Ananas</taxon>
    </lineage>
</organism>
<dbReference type="Proteomes" id="UP000092600">
    <property type="component" value="Unassembled WGS sequence"/>
</dbReference>
<comment type="similarity">
    <text evidence="1">Belongs to the PPR family. P subfamily.</text>
</comment>
<feature type="repeat" description="PPR" evidence="4">
    <location>
        <begin position="170"/>
        <end position="200"/>
    </location>
</feature>
<evidence type="ECO:0000313" key="7">
    <source>
        <dbReference type="Proteomes" id="UP000515123"/>
    </source>
</evidence>
<dbReference type="AlphaFoldDB" id="A0A199UKT3"/>
<dbReference type="Pfam" id="PF13041">
    <property type="entry name" value="PPR_2"/>
    <property type="match status" value="3"/>
</dbReference>
<dbReference type="Pfam" id="PF01535">
    <property type="entry name" value="PPR"/>
    <property type="match status" value="2"/>
</dbReference>
<dbReference type="Proteomes" id="UP000515123">
    <property type="component" value="Linkage group 5"/>
</dbReference>
<accession>A0A199UKT3</accession>
<dbReference type="PANTHER" id="PTHR47447:SF23">
    <property type="entry name" value="PENTACOTRIPEPTIDE-REPEAT REGION OF PRORP DOMAIN-CONTAINING PROTEIN"/>
    <property type="match status" value="1"/>
</dbReference>
<feature type="repeat" description="PPR" evidence="4">
    <location>
        <begin position="344"/>
        <end position="374"/>
    </location>
</feature>
<reference evidence="8" key="2">
    <citation type="submission" date="2025-04" db="UniProtKB">
        <authorList>
            <consortium name="RefSeq"/>
        </authorList>
    </citation>
    <scope>IDENTIFICATION</scope>
    <source>
        <tissue evidence="8">Leaf</tissue>
    </source>
</reference>
<feature type="repeat" description="PPR" evidence="4">
    <location>
        <begin position="135"/>
        <end position="169"/>
    </location>
</feature>
<dbReference type="PANTHER" id="PTHR47447">
    <property type="entry name" value="OS03G0856100 PROTEIN"/>
    <property type="match status" value="1"/>
</dbReference>
<gene>
    <name evidence="8" type="primary">LOC109710133</name>
    <name evidence="5" type="ORF">ACMD2_06050</name>
</gene>
<reference evidence="5 6" key="1">
    <citation type="journal article" date="2016" name="DNA Res.">
        <title>The draft genome of MD-2 pineapple using hybrid error correction of long reads.</title>
        <authorList>
            <person name="Redwan R.M."/>
            <person name="Saidin A."/>
            <person name="Kumar S.V."/>
        </authorList>
    </citation>
    <scope>NUCLEOTIDE SEQUENCE [LARGE SCALE GENOMIC DNA]</scope>
    <source>
        <strain evidence="6">cv. MD2</strain>
        <tissue evidence="5">Leaf</tissue>
    </source>
</reference>
<name>A0A199UKT3_ANACO</name>
<evidence type="ECO:0000313" key="6">
    <source>
        <dbReference type="Proteomes" id="UP000092600"/>
    </source>
</evidence>
<dbReference type="Pfam" id="PF12854">
    <property type="entry name" value="PPR_1"/>
    <property type="match status" value="1"/>
</dbReference>
<feature type="repeat" description="PPR" evidence="4">
    <location>
        <begin position="274"/>
        <end position="308"/>
    </location>
</feature>
<evidence type="ECO:0000313" key="8">
    <source>
        <dbReference type="RefSeq" id="XP_020088175.1"/>
    </source>
</evidence>
<sequence length="485" mass="55889">MSRSPQSFRKLSVLARKVFVRMLSSKSNDPEGFTDPTKRLCKIMLSYPKSGLEHALDESGIRVFPDTAERVLERFENAGMLAYRFFEWTRKQHPHRGCSHTVKSYHTVIAALAKIRQYRIMWDVVAAMRRDGLLNVETFCIVMRKYARAQKVDEAIYTFNVMDKYGVSPNLAAFNSLLGAFCKSKNVRKAQEVFGEMFERFEPDAKTYSILLEGWGRAPNLPKMREVYREMIDRGCEPDIVTYGIMVDALCKAGRVEEAVDLVHDMGFRGCPPTSFIYSVLVHTYGVEKRIEDAVATFLEMERNGIKPDVAVYNALITAFCKVNRFQNAFRVIEDMESKGISPNSRTCNIILNSLISIEEYDEAYKVFRRMIKRCEPDSDTYTMMIKMFCESDRLEMALKVWKYMGKKQFVPTMHTFSVLINGLCEKGEVSRACVLLEDMVEKGIRPPGSTFGKLRQLLLKEGREDVLEFLVEKMKNLIEEPLWD</sequence>
<feature type="repeat" description="PPR" evidence="4">
    <location>
        <begin position="413"/>
        <end position="447"/>
    </location>
</feature>
<dbReference type="PROSITE" id="PS51375">
    <property type="entry name" value="PPR"/>
    <property type="match status" value="9"/>
</dbReference>
<evidence type="ECO:0000256" key="4">
    <source>
        <dbReference type="PROSITE-ProRule" id="PRU00708"/>
    </source>
</evidence>
<dbReference type="NCBIfam" id="TIGR00756">
    <property type="entry name" value="PPR"/>
    <property type="match status" value="9"/>
</dbReference>
<dbReference type="OrthoDB" id="185373at2759"/>
<dbReference type="InterPro" id="IPR002885">
    <property type="entry name" value="PPR_rpt"/>
</dbReference>
<dbReference type="SUPFAM" id="SSF48452">
    <property type="entry name" value="TPR-like"/>
    <property type="match status" value="1"/>
</dbReference>
<feature type="repeat" description="PPR" evidence="4">
    <location>
        <begin position="239"/>
        <end position="273"/>
    </location>
</feature>
<feature type="repeat" description="PPR" evidence="4">
    <location>
        <begin position="309"/>
        <end position="343"/>
    </location>
</feature>
<evidence type="ECO:0000256" key="1">
    <source>
        <dbReference type="ARBA" id="ARBA00007626"/>
    </source>
</evidence>
<keyword evidence="2" id="KW-0677">Repeat</keyword>
<dbReference type="InterPro" id="IPR011990">
    <property type="entry name" value="TPR-like_helical_dom_sf"/>
</dbReference>
<dbReference type="Gramene" id="Aco004513.1.mrna1">
    <property type="protein sequence ID" value="Aco004513.1.mrna1.cds1"/>
    <property type="gene ID" value="Aco004513.1.path1"/>
</dbReference>
<feature type="repeat" description="PPR" evidence="4">
    <location>
        <begin position="378"/>
        <end position="412"/>
    </location>
</feature>
<protein>
    <submittedName>
        <fullName evidence="8">Pentatricopeptide repeat-containing protein At1g77360, mitochondrial</fullName>
    </submittedName>
    <submittedName>
        <fullName evidence="5">Pentatricopeptide repeat-containing protein, mitochondrial</fullName>
    </submittedName>
</protein>
<dbReference type="EMBL" id="LSRQ01007021">
    <property type="protein sequence ID" value="OAY65333.1"/>
    <property type="molecule type" value="Genomic_DNA"/>
</dbReference>
<dbReference type="RefSeq" id="XP_020088175.1">
    <property type="nucleotide sequence ID" value="XM_020232586.1"/>
</dbReference>
<keyword evidence="3" id="KW-0809">Transit peptide</keyword>
<dbReference type="GeneID" id="109710133"/>
<dbReference type="Gene3D" id="1.25.40.10">
    <property type="entry name" value="Tetratricopeptide repeat domain"/>
    <property type="match status" value="4"/>
</dbReference>
<evidence type="ECO:0000256" key="3">
    <source>
        <dbReference type="ARBA" id="ARBA00022946"/>
    </source>
</evidence>
<feature type="repeat" description="PPR" evidence="4">
    <location>
        <begin position="204"/>
        <end position="238"/>
    </location>
</feature>
<proteinExistence type="inferred from homology"/>